<name>A0A1U9YQS8_9BACL</name>
<dbReference type="AlphaFoldDB" id="A0A1U9YQS8"/>
<dbReference type="EMBL" id="CP020557">
    <property type="protein sequence ID" value="ARF69549.1"/>
    <property type="molecule type" value="Genomic_DNA"/>
</dbReference>
<evidence type="ECO:0000313" key="1">
    <source>
        <dbReference type="EMBL" id="ARF69549.1"/>
    </source>
</evidence>
<proteinExistence type="predicted"/>
<accession>A0A1U9YQS8</accession>
<evidence type="ECO:0000313" key="2">
    <source>
        <dbReference type="Proteomes" id="UP000192727"/>
    </source>
</evidence>
<dbReference type="Proteomes" id="UP000192727">
    <property type="component" value="Chromosome"/>
</dbReference>
<organism evidence="1 2">
    <name type="scientific">Paenibacillus larvae subsp. pulvifaciens</name>
    <dbReference type="NCBI Taxonomy" id="1477"/>
    <lineage>
        <taxon>Bacteria</taxon>
        <taxon>Bacillati</taxon>
        <taxon>Bacillota</taxon>
        <taxon>Bacilli</taxon>
        <taxon>Bacillales</taxon>
        <taxon>Paenibacillaceae</taxon>
        <taxon>Paenibacillus</taxon>
    </lineage>
</organism>
<protein>
    <submittedName>
        <fullName evidence="1">Uncharacterized protein</fullName>
    </submittedName>
</protein>
<reference evidence="1 2" key="1">
    <citation type="submission" date="2017-03" db="EMBL/GenBank/DDBJ databases">
        <title>Paenibacillus larvae genome sequencing.</title>
        <authorList>
            <person name="Dingman D.W."/>
        </authorList>
    </citation>
    <scope>NUCLEOTIDE SEQUENCE [LARGE SCALE GENOMIC DNA]</scope>
    <source>
        <strain evidence="1 2">SAG 10367</strain>
    </source>
</reference>
<sequence length="63" mass="7726">MIFFFIMSNAKSNYPDAEYFIERISIKTDGYFFEKEVAHFLFFRTYRIYNYGFLLIGDIIELR</sequence>
<gene>
    <name evidence="1" type="ORF">B7C51_19575</name>
</gene>